<dbReference type="InterPro" id="IPR026444">
    <property type="entry name" value="Secre_tail"/>
</dbReference>
<accession>A0AAW7JWN1</accession>
<evidence type="ECO:0000313" key="4">
    <source>
        <dbReference type="Proteomes" id="UP001167831"/>
    </source>
</evidence>
<protein>
    <submittedName>
        <fullName evidence="3">T9SS type A sorting domain-containing protein</fullName>
    </submittedName>
</protein>
<keyword evidence="4" id="KW-1185">Reference proteome</keyword>
<dbReference type="RefSeq" id="WP_068855657.1">
    <property type="nucleotide sequence ID" value="NZ_JAUEIE010000004.1"/>
</dbReference>
<dbReference type="AlphaFoldDB" id="A0AAW7JWN1"/>
<gene>
    <name evidence="2" type="ORF">QVN81_06170</name>
    <name evidence="3" type="ORF">QVN84_07660</name>
</gene>
<dbReference type="EMBL" id="JAUEIE010000004">
    <property type="protein sequence ID" value="MDN0022613.1"/>
    <property type="molecule type" value="Genomic_DNA"/>
</dbReference>
<evidence type="ECO:0000313" key="2">
    <source>
        <dbReference type="EMBL" id="MDN0022613.1"/>
    </source>
</evidence>
<evidence type="ECO:0000313" key="3">
    <source>
        <dbReference type="EMBL" id="MDN0025391.1"/>
    </source>
</evidence>
<organism evidence="3 5">
    <name type="scientific">Leyella lascolaii</name>
    <dbReference type="NCBI Taxonomy" id="1776379"/>
    <lineage>
        <taxon>Bacteria</taxon>
        <taxon>Pseudomonadati</taxon>
        <taxon>Bacteroidota</taxon>
        <taxon>Bacteroidia</taxon>
        <taxon>Bacteroidales</taxon>
        <taxon>Prevotellaceae</taxon>
        <taxon>Leyella</taxon>
    </lineage>
</organism>
<evidence type="ECO:0000256" key="1">
    <source>
        <dbReference type="SAM" id="SignalP"/>
    </source>
</evidence>
<sequence length="102" mass="11000">MAKYILSTLFLILFIAATPVYAVSATEPASVESPNTEITISVNGSKIRVTGANGCTLSVYNVTGVRVMSVKIDSADKQYDLDLPKGCYILQIGKTVRKISIR</sequence>
<reference evidence="3" key="2">
    <citation type="submission" date="2023-08" db="EMBL/GenBank/DDBJ databases">
        <title>Identification and characterization of horizontal gene transfer across gut microbiota members of farm animals based on homology search.</title>
        <authorList>
            <person name="Schwarzerova J."/>
            <person name="Nykrynova M."/>
            <person name="Jureckova K."/>
            <person name="Cejkova D."/>
            <person name="Rychlik I."/>
        </authorList>
    </citation>
    <scope>NUCLEOTIDE SEQUENCE</scope>
    <source>
        <strain evidence="3">ET15</strain>
        <strain evidence="2">ET37</strain>
    </source>
</reference>
<comment type="caution">
    <text evidence="3">The sequence shown here is derived from an EMBL/GenBank/DDBJ whole genome shotgun (WGS) entry which is preliminary data.</text>
</comment>
<feature type="signal peptide" evidence="1">
    <location>
        <begin position="1"/>
        <end position="22"/>
    </location>
</feature>
<dbReference type="Proteomes" id="UP001167831">
    <property type="component" value="Unassembled WGS sequence"/>
</dbReference>
<evidence type="ECO:0000313" key="5">
    <source>
        <dbReference type="Proteomes" id="UP001168478"/>
    </source>
</evidence>
<dbReference type="Proteomes" id="UP001168478">
    <property type="component" value="Unassembled WGS sequence"/>
</dbReference>
<feature type="chain" id="PRO_5043857632" evidence="1">
    <location>
        <begin position="23"/>
        <end position="102"/>
    </location>
</feature>
<reference evidence="3" key="1">
    <citation type="submission" date="2023-06" db="EMBL/GenBank/DDBJ databases">
        <authorList>
            <person name="Zeman M."/>
            <person name="Kubasova T."/>
            <person name="Jahodarova E."/>
            <person name="Nykrynova M."/>
            <person name="Rychlik I."/>
        </authorList>
    </citation>
    <scope>NUCLEOTIDE SEQUENCE</scope>
    <source>
        <strain evidence="3">ET15</strain>
        <strain evidence="2">ET37</strain>
    </source>
</reference>
<name>A0AAW7JWN1_9BACT</name>
<dbReference type="NCBIfam" id="TIGR04183">
    <property type="entry name" value="Por_Secre_tail"/>
    <property type="match status" value="1"/>
</dbReference>
<keyword evidence="1" id="KW-0732">Signal</keyword>
<dbReference type="EMBL" id="JAUEIF010000006">
    <property type="protein sequence ID" value="MDN0025391.1"/>
    <property type="molecule type" value="Genomic_DNA"/>
</dbReference>
<proteinExistence type="predicted"/>